<dbReference type="PANTHER" id="PTHR22870:SF352">
    <property type="entry name" value="REGULATOR OF CHROMOSOME CONDENSATION (RCC1) FAMILY PROTEIN"/>
    <property type="match status" value="1"/>
</dbReference>
<dbReference type="InterPro" id="IPR001849">
    <property type="entry name" value="PH_domain"/>
</dbReference>
<dbReference type="Gramene" id="AUR62002142-RA">
    <property type="protein sequence ID" value="AUR62002142-RA:cds"/>
    <property type="gene ID" value="AUR62002142"/>
</dbReference>
<dbReference type="EnsemblPlants" id="AUR62002142-RA">
    <property type="protein sequence ID" value="AUR62002142-RA:cds"/>
    <property type="gene ID" value="AUR62002142"/>
</dbReference>
<dbReference type="SUPFAM" id="SSF57903">
    <property type="entry name" value="FYVE/PHD zinc finger"/>
    <property type="match status" value="1"/>
</dbReference>
<dbReference type="PROSITE" id="PS51514">
    <property type="entry name" value="BRX"/>
    <property type="match status" value="1"/>
</dbReference>
<protein>
    <submittedName>
        <fullName evidence="11">Uncharacterized protein</fullName>
    </submittedName>
</protein>
<evidence type="ECO:0000259" key="10">
    <source>
        <dbReference type="PROSITE" id="PS51514"/>
    </source>
</evidence>
<evidence type="ECO:0000256" key="7">
    <source>
        <dbReference type="SAM" id="Coils"/>
    </source>
</evidence>
<feature type="compositionally biased region" description="Polar residues" evidence="8">
    <location>
        <begin position="1003"/>
        <end position="1021"/>
    </location>
</feature>
<dbReference type="SUPFAM" id="SSF50729">
    <property type="entry name" value="PH domain-like"/>
    <property type="match status" value="1"/>
</dbReference>
<feature type="compositionally biased region" description="Low complexity" evidence="8">
    <location>
        <begin position="928"/>
        <end position="937"/>
    </location>
</feature>
<dbReference type="Pfam" id="PF08381">
    <property type="entry name" value="BRX"/>
    <property type="match status" value="1"/>
</dbReference>
<dbReference type="InterPro" id="IPR011993">
    <property type="entry name" value="PH-like_dom_sf"/>
</dbReference>
<dbReference type="SUPFAM" id="SSF50985">
    <property type="entry name" value="RCC1/BLIP-II"/>
    <property type="match status" value="1"/>
</dbReference>
<dbReference type="PROSITE" id="PS00626">
    <property type="entry name" value="RCC1_2"/>
    <property type="match status" value="1"/>
</dbReference>
<evidence type="ECO:0000313" key="11">
    <source>
        <dbReference type="EnsemblPlants" id="AUR62002142-RA:cds"/>
    </source>
</evidence>
<feature type="compositionally biased region" description="Low complexity" evidence="8">
    <location>
        <begin position="885"/>
        <end position="894"/>
    </location>
</feature>
<feature type="domain" description="BRX" evidence="10">
    <location>
        <begin position="1190"/>
        <end position="1245"/>
    </location>
</feature>
<organism evidence="11 12">
    <name type="scientific">Chenopodium quinoa</name>
    <name type="common">Quinoa</name>
    <dbReference type="NCBI Taxonomy" id="63459"/>
    <lineage>
        <taxon>Eukaryota</taxon>
        <taxon>Viridiplantae</taxon>
        <taxon>Streptophyta</taxon>
        <taxon>Embryophyta</taxon>
        <taxon>Tracheophyta</taxon>
        <taxon>Spermatophyta</taxon>
        <taxon>Magnoliopsida</taxon>
        <taxon>eudicotyledons</taxon>
        <taxon>Gunneridae</taxon>
        <taxon>Pentapetalae</taxon>
        <taxon>Caryophyllales</taxon>
        <taxon>Chenopodiaceae</taxon>
        <taxon>Chenopodioideae</taxon>
        <taxon>Atripliceae</taxon>
        <taxon>Chenopodium</taxon>
    </lineage>
</organism>
<dbReference type="InterPro" id="IPR013083">
    <property type="entry name" value="Znf_RING/FYVE/PHD"/>
</dbReference>
<dbReference type="InterPro" id="IPR009091">
    <property type="entry name" value="RCC1/BLIP-II"/>
</dbReference>
<feature type="compositionally biased region" description="Pro residues" evidence="8">
    <location>
        <begin position="726"/>
        <end position="737"/>
    </location>
</feature>
<dbReference type="Gene3D" id="3.30.40.10">
    <property type="entry name" value="Zinc/RING finger domain, C3HC4 (zinc finger)"/>
    <property type="match status" value="1"/>
</dbReference>
<feature type="region of interest" description="Disordered" evidence="8">
    <location>
        <begin position="885"/>
        <end position="971"/>
    </location>
</feature>
<feature type="compositionally biased region" description="Low complexity" evidence="8">
    <location>
        <begin position="1043"/>
        <end position="1057"/>
    </location>
</feature>
<keyword evidence="3 5" id="KW-0863">Zinc-finger</keyword>
<keyword evidence="4" id="KW-0862">Zinc</keyword>
<dbReference type="InterPro" id="IPR011011">
    <property type="entry name" value="Znf_FYVE_PHD"/>
</dbReference>
<reference evidence="11" key="1">
    <citation type="journal article" date="2017" name="Nature">
        <title>The genome of Chenopodium quinoa.</title>
        <authorList>
            <person name="Jarvis D.E."/>
            <person name="Ho Y.S."/>
            <person name="Lightfoot D.J."/>
            <person name="Schmoeckel S.M."/>
            <person name="Li B."/>
            <person name="Borm T.J.A."/>
            <person name="Ohyanagi H."/>
            <person name="Mineta K."/>
            <person name="Michell C.T."/>
            <person name="Saber N."/>
            <person name="Kharbatia N.M."/>
            <person name="Rupper R.R."/>
            <person name="Sharp A.R."/>
            <person name="Dally N."/>
            <person name="Boughton B.A."/>
            <person name="Woo Y.H."/>
            <person name="Gao G."/>
            <person name="Schijlen E.G.W.M."/>
            <person name="Guo X."/>
            <person name="Momin A.A."/>
            <person name="Negrao S."/>
            <person name="Al-Babili S."/>
            <person name="Gehring C."/>
            <person name="Roessner U."/>
            <person name="Jung C."/>
            <person name="Murphy K."/>
            <person name="Arold S.T."/>
            <person name="Gojobori T."/>
            <person name="van der Linden C.G."/>
            <person name="van Loo E.N."/>
            <person name="Jellen E.N."/>
            <person name="Maughan P.J."/>
            <person name="Tester M."/>
        </authorList>
    </citation>
    <scope>NUCLEOTIDE SEQUENCE [LARGE SCALE GENOMIC DNA]</scope>
    <source>
        <strain evidence="11">cv. PI 614886</strain>
    </source>
</reference>
<feature type="compositionally biased region" description="Low complexity" evidence="8">
    <location>
        <begin position="907"/>
        <end position="916"/>
    </location>
</feature>
<proteinExistence type="predicted"/>
<feature type="compositionally biased region" description="Basic and acidic residues" evidence="8">
    <location>
        <begin position="941"/>
        <end position="956"/>
    </location>
</feature>
<feature type="repeat" description="RCC1" evidence="6">
    <location>
        <begin position="234"/>
        <end position="285"/>
    </location>
</feature>
<feature type="region of interest" description="Disordered" evidence="8">
    <location>
        <begin position="635"/>
        <end position="669"/>
    </location>
</feature>
<dbReference type="Pfam" id="PF16457">
    <property type="entry name" value="PH_12"/>
    <property type="match status" value="1"/>
</dbReference>
<feature type="compositionally biased region" description="Polar residues" evidence="8">
    <location>
        <begin position="1058"/>
        <end position="1087"/>
    </location>
</feature>
<dbReference type="PRINTS" id="PR00633">
    <property type="entry name" value="RCCNDNSATION"/>
</dbReference>
<feature type="repeat" description="RCC1" evidence="6">
    <location>
        <begin position="405"/>
        <end position="456"/>
    </location>
</feature>
<evidence type="ECO:0000256" key="8">
    <source>
        <dbReference type="SAM" id="MobiDB-lite"/>
    </source>
</evidence>
<feature type="repeat" description="RCC1" evidence="6">
    <location>
        <begin position="509"/>
        <end position="560"/>
    </location>
</feature>
<evidence type="ECO:0000313" key="12">
    <source>
        <dbReference type="Proteomes" id="UP000596660"/>
    </source>
</evidence>
<evidence type="ECO:0000256" key="2">
    <source>
        <dbReference type="ARBA" id="ARBA00022737"/>
    </source>
</evidence>
<feature type="compositionally biased region" description="Low complexity" evidence="8">
    <location>
        <begin position="1277"/>
        <end position="1286"/>
    </location>
</feature>
<dbReference type="Pfam" id="PF01363">
    <property type="entry name" value="FYVE"/>
    <property type="match status" value="1"/>
</dbReference>
<dbReference type="InterPro" id="IPR051210">
    <property type="entry name" value="Ub_ligase/GEF_domain"/>
</dbReference>
<feature type="compositionally biased region" description="Polar residues" evidence="8">
    <location>
        <begin position="1030"/>
        <end position="1042"/>
    </location>
</feature>
<feature type="region of interest" description="Disordered" evidence="8">
    <location>
        <begin position="720"/>
        <end position="762"/>
    </location>
</feature>
<dbReference type="CDD" id="cd00065">
    <property type="entry name" value="FYVE_like_SF"/>
    <property type="match status" value="1"/>
</dbReference>
<feature type="domain" description="FYVE-type" evidence="9">
    <location>
        <begin position="565"/>
        <end position="627"/>
    </location>
</feature>
<dbReference type="GO" id="GO:0008270">
    <property type="term" value="F:zinc ion binding"/>
    <property type="evidence" value="ECO:0007669"/>
    <property type="project" value="UniProtKB-KW"/>
</dbReference>
<feature type="compositionally biased region" description="Polar residues" evidence="8">
    <location>
        <begin position="1252"/>
        <end position="1267"/>
    </location>
</feature>
<accession>A0A803KSY4</accession>
<feature type="coiled-coil region" evidence="7">
    <location>
        <begin position="766"/>
        <end position="807"/>
    </location>
</feature>
<feature type="compositionally biased region" description="Basic and acidic residues" evidence="8">
    <location>
        <begin position="1088"/>
        <end position="1097"/>
    </location>
</feature>
<dbReference type="InterPro" id="IPR013591">
    <property type="entry name" value="Brevis_radix_dom"/>
</dbReference>
<keyword evidence="1" id="KW-0479">Metal-binding</keyword>
<dbReference type="InterPro" id="IPR058923">
    <property type="entry name" value="RCC1-like_dom"/>
</dbReference>
<dbReference type="Gene3D" id="2.30.29.30">
    <property type="entry name" value="Pleckstrin-homology domain (PH domain)/Phosphotyrosine-binding domain (PTB)"/>
    <property type="match status" value="1"/>
</dbReference>
<keyword evidence="12" id="KW-1185">Reference proteome</keyword>
<dbReference type="FunFam" id="2.130.10.30:FF:000028">
    <property type="entry name" value="PH, RCC1 and FYVE domains-containing protein 1"/>
    <property type="match status" value="1"/>
</dbReference>
<keyword evidence="7" id="KW-0175">Coiled coil</keyword>
<evidence type="ECO:0000256" key="1">
    <source>
        <dbReference type="ARBA" id="ARBA00022723"/>
    </source>
</evidence>
<feature type="repeat" description="RCC1" evidence="6">
    <location>
        <begin position="286"/>
        <end position="340"/>
    </location>
</feature>
<dbReference type="PROSITE" id="PS50012">
    <property type="entry name" value="RCC1_3"/>
    <property type="match status" value="7"/>
</dbReference>
<dbReference type="OMA" id="YELICAD"/>
<evidence type="ECO:0000256" key="6">
    <source>
        <dbReference type="PROSITE-ProRule" id="PRU00235"/>
    </source>
</evidence>
<sequence>DETTLIWLSHGEERNLKLSVVSKIIQGQRTAVFRRFLRPEKDYLSFSLIYNHGDRSLDVICKDKVEAEVWLAGLKALIGQQRNRRTRSEISDLNEGEYSQHGRPVLEAASSVRSRPSLDLGPLSSDVGSEQANMQLRGGTGEGFRLSADGFRLSISSTPSCSSQGSGPDDIESLGDMYVWGELWSDGGLTDGSGNPNSTKVDVLTPKPLESNVVLDVQQIACGVSHVALVTKQGEVFTWGEESGGRLGHGIERDFTRPHLVEFLAVTTVDFVACGEYHSCAVSTSGDVFTWGDGIHHAGLLGQGTDACHWIPKRISGPLEGLQVISIACGTWHSALTTSNGKLFTFGDGSFGVLGHGERESVSYPKEVQLLSGLKTVKVACGVWHTAAIVEVMSPSTSGSSISSRKLFTWGDGDKFRLGQGNKDAYLLPTCVSALIDYSFNQIACGHNFTVALTTSGHVFTMGSPSHGQLGNPQADGKSPSLVQDKLIGEYVEEISCGAHHVAVLTSRSEVYTWGKGANGRLGHGDVEDRKFPTMVEALRERLVKSVACGSNLTAVICIHKWVSGADQSVCSGCRQAFGFTRKRHNCYNCGLVHCHACSSKKAVRAALAPTPSKPHRVCDACYSKLRATASGNASFFNKRPTSAPRRSMDGTKERTERPESRSSKLLLSPTTEPVKYLEVKSQRYGGKLDSFSMVRASQVPTFQQLKDVAFPSSLSALQSALRPSTPTPPPAPPVPSSLPARPSSPYTRRPSPPRSGTPVISRGILDSLKKSNELLSQEVSKLQNHIKTLKQKCDYQDDEIQKLQNSAREASLLATDQSSKWKYARKAVESFSVQLKDIVEKMPSEASQSENLRAMRTQILAFLQTNETEASSSQTTIPVELQLQQKSQQSENKAPTPQTSLPVDLQPHQQNQQVQNEASTTFPVEAQLEQQSQQSEGNQVDDKSASTVQDSDKISPPKIMSLNDLPASGESAIEDSDQISSSLKNLSLNPTILGDLPGSGESAMQDSNLTPLSTDTTETPRYNLEDGVQYSSVMQDSDQVPSSHDTTETTTSQDSENGVQDFSVNQDSSVNQDFNQTSPSSDTTETATRHDSKDEVQDYSVKQDPIQTPSSSDTTDTTTKHDSEDGAQEASEHPLSNEAESSANERSEENGGVQEPNQSLSPTTELTPNHGNNIAASKLSSTSRNEGSDERTEQIERGVYITYLELPNGTKIFKRVRFSKKLYVATQAEDWWRENREKVYREFIPAPPNSVKPSSRTSLSKAATSSLPPPNEEDSNANNAASLET</sequence>
<name>A0A803KSY4_CHEQI</name>
<keyword evidence="2" id="KW-0677">Repeat</keyword>
<dbReference type="InterPro" id="IPR000306">
    <property type="entry name" value="Znf_FYVE"/>
</dbReference>
<dbReference type="PROSITE" id="PS50178">
    <property type="entry name" value="ZF_FYVE"/>
    <property type="match status" value="1"/>
</dbReference>
<feature type="repeat" description="RCC1" evidence="6">
    <location>
        <begin position="175"/>
        <end position="233"/>
    </location>
</feature>
<feature type="compositionally biased region" description="Low complexity" evidence="8">
    <location>
        <begin position="738"/>
        <end position="750"/>
    </location>
</feature>
<feature type="compositionally biased region" description="Low complexity" evidence="8">
    <location>
        <begin position="1109"/>
        <end position="1118"/>
    </location>
</feature>
<feature type="region of interest" description="Disordered" evidence="8">
    <location>
        <begin position="1246"/>
        <end position="1286"/>
    </location>
</feature>
<dbReference type="SMART" id="SM00064">
    <property type="entry name" value="FYVE"/>
    <property type="match status" value="1"/>
</dbReference>
<dbReference type="InterPro" id="IPR017455">
    <property type="entry name" value="Znf_FYVE-rel"/>
</dbReference>
<evidence type="ECO:0000256" key="5">
    <source>
        <dbReference type="PROSITE-ProRule" id="PRU00091"/>
    </source>
</evidence>
<dbReference type="PANTHER" id="PTHR22870">
    <property type="entry name" value="REGULATOR OF CHROMOSOME CONDENSATION"/>
    <property type="match status" value="1"/>
</dbReference>
<feature type="compositionally biased region" description="Polar residues" evidence="8">
    <location>
        <begin position="1156"/>
        <end position="1186"/>
    </location>
</feature>
<gene>
    <name evidence="11" type="primary">LOC110717556</name>
</gene>
<feature type="compositionally biased region" description="Basic and acidic residues" evidence="8">
    <location>
        <begin position="647"/>
        <end position="663"/>
    </location>
</feature>
<dbReference type="Proteomes" id="UP000596660">
    <property type="component" value="Unplaced"/>
</dbReference>
<evidence type="ECO:0000256" key="4">
    <source>
        <dbReference type="ARBA" id="ARBA00022833"/>
    </source>
</evidence>
<evidence type="ECO:0000256" key="3">
    <source>
        <dbReference type="ARBA" id="ARBA00022771"/>
    </source>
</evidence>
<dbReference type="Gene3D" id="2.130.10.30">
    <property type="entry name" value="Regulator of chromosome condensation 1/beta-lactamase-inhibitor protein II"/>
    <property type="match status" value="2"/>
</dbReference>
<dbReference type="InterPro" id="IPR000408">
    <property type="entry name" value="Reg_chr_condens"/>
</dbReference>
<evidence type="ECO:0000259" key="9">
    <source>
        <dbReference type="PROSITE" id="PS50178"/>
    </source>
</evidence>
<reference evidence="11" key="2">
    <citation type="submission" date="2021-03" db="UniProtKB">
        <authorList>
            <consortium name="EnsemblPlants"/>
        </authorList>
    </citation>
    <scope>IDENTIFICATION</scope>
</reference>
<feature type="repeat" description="RCC1" evidence="6">
    <location>
        <begin position="341"/>
        <end position="392"/>
    </location>
</feature>
<feature type="repeat" description="RCC1" evidence="6">
    <location>
        <begin position="457"/>
        <end position="508"/>
    </location>
</feature>
<dbReference type="Pfam" id="PF25390">
    <property type="entry name" value="WD40_RLD"/>
    <property type="match status" value="1"/>
</dbReference>
<feature type="region of interest" description="Disordered" evidence="8">
    <location>
        <begin position="995"/>
        <end position="1193"/>
    </location>
</feature>